<dbReference type="PROSITE" id="PS00455">
    <property type="entry name" value="AMP_BINDING"/>
    <property type="match status" value="1"/>
</dbReference>
<reference evidence="4" key="1">
    <citation type="submission" date="2021-10" db="EMBL/GenBank/DDBJ databases">
        <title>De novo Genome Assembly of Clathrus columnatus (Basidiomycota, Fungi) Using Illumina and Nanopore Sequence Data.</title>
        <authorList>
            <person name="Ogiso-Tanaka E."/>
            <person name="Itagaki H."/>
            <person name="Hosoya T."/>
            <person name="Hosaka K."/>
        </authorList>
    </citation>
    <scope>NUCLEOTIDE SEQUENCE</scope>
    <source>
        <strain evidence="4">MO-923</strain>
    </source>
</reference>
<evidence type="ECO:0000313" key="4">
    <source>
        <dbReference type="EMBL" id="GJJ12265.1"/>
    </source>
</evidence>
<accession>A0AAV5AJX9</accession>
<protein>
    <recommendedName>
        <fullName evidence="3">AMP-dependent synthetase/ligase domain-containing protein</fullName>
    </recommendedName>
</protein>
<keyword evidence="1" id="KW-0547">Nucleotide-binding</keyword>
<dbReference type="InterPro" id="IPR000873">
    <property type="entry name" value="AMP-dep_synth/lig_dom"/>
</dbReference>
<dbReference type="EMBL" id="BPWL01000007">
    <property type="protein sequence ID" value="GJJ12265.1"/>
    <property type="molecule type" value="Genomic_DNA"/>
</dbReference>
<gene>
    <name evidence="4" type="ORF">Clacol_006506</name>
</gene>
<proteinExistence type="predicted"/>
<keyword evidence="5" id="KW-1185">Reference proteome</keyword>
<dbReference type="InterPro" id="IPR020845">
    <property type="entry name" value="AMP-binding_CS"/>
</dbReference>
<evidence type="ECO:0000256" key="1">
    <source>
        <dbReference type="ARBA" id="ARBA00022741"/>
    </source>
</evidence>
<organism evidence="4 5">
    <name type="scientific">Clathrus columnatus</name>
    <dbReference type="NCBI Taxonomy" id="1419009"/>
    <lineage>
        <taxon>Eukaryota</taxon>
        <taxon>Fungi</taxon>
        <taxon>Dikarya</taxon>
        <taxon>Basidiomycota</taxon>
        <taxon>Agaricomycotina</taxon>
        <taxon>Agaricomycetes</taxon>
        <taxon>Phallomycetidae</taxon>
        <taxon>Phallales</taxon>
        <taxon>Clathraceae</taxon>
        <taxon>Clathrus</taxon>
    </lineage>
</organism>
<dbReference type="SUPFAM" id="SSF56801">
    <property type="entry name" value="Acetyl-CoA synthetase-like"/>
    <property type="match status" value="1"/>
</dbReference>
<sequence length="670" mass="74951">MAEVKVSEPQVIHYPEGFDYRKQAVELPGTKRPGQTGIYRNGAWKELINFNSEVARRSLYEVFLSGLQHSPDGPCLGHRELISSNPLKFAPKYTWMTYVQVDERRRYIGSALDYMWQQKRAGGSDLPTVGIWSQNRPEWQLVDLAVQAYAKVSVIVCMDELPEQVNHIANEWAKSRDIEFFTFKQFETLGKQNLRDPIIPGSDQLYSICYTSGTTGDPKGVILTHGQCAVAVCSGGFGVDLVEPGRLLSFLPLAHILGRIIELFALNNGGAIGYFTGDPLRLMEDAQILKPTGLPGVPRVFNRIYQAIHAIADVPGIRGDIFRRAVREKLSKFHATGQVTHPIWDRLVFRKIRNVLGGHIHDMLCGSAPISADVIDFLKIAFSCEIYEGLMELVRVTTTSLGELPIKINRYGATETVCISTRTLKGDPTSSGTVGPPQPACELKLVDIPALGYTSEDKPNPRGELCCRGLNVLKGYYKDEAGTKTALDNEGWYHTGDIAEIDSCGRFKIIDRVKNVIKLAQGEFVALERIESLYAGSPCVEQVYVHGESLREYLVAIVVPDANFLAKQVSKLTERTVLPTDFEVLNAFIKDERIEKLISHELLQQAKKANLNGFETVKKIHLTLNKFTEENDTLTPSQKIKRRQAYRMCKNFIEDMYQRPTAISPGSVKL</sequence>
<dbReference type="PANTHER" id="PTHR43272:SF33">
    <property type="entry name" value="AMP-BINDING DOMAIN-CONTAINING PROTEIN-RELATED"/>
    <property type="match status" value="1"/>
</dbReference>
<dbReference type="Proteomes" id="UP001050691">
    <property type="component" value="Unassembled WGS sequence"/>
</dbReference>
<dbReference type="InterPro" id="IPR042099">
    <property type="entry name" value="ANL_N_sf"/>
</dbReference>
<dbReference type="GO" id="GO:0005524">
    <property type="term" value="F:ATP binding"/>
    <property type="evidence" value="ECO:0007669"/>
    <property type="project" value="UniProtKB-KW"/>
</dbReference>
<evidence type="ECO:0000313" key="5">
    <source>
        <dbReference type="Proteomes" id="UP001050691"/>
    </source>
</evidence>
<name>A0AAV5AJX9_9AGAM</name>
<dbReference type="GO" id="GO:0004467">
    <property type="term" value="F:long-chain fatty acid-CoA ligase activity"/>
    <property type="evidence" value="ECO:0007669"/>
    <property type="project" value="TreeGrafter"/>
</dbReference>
<dbReference type="Pfam" id="PF00501">
    <property type="entry name" value="AMP-binding"/>
    <property type="match status" value="1"/>
</dbReference>
<evidence type="ECO:0000256" key="2">
    <source>
        <dbReference type="ARBA" id="ARBA00022840"/>
    </source>
</evidence>
<evidence type="ECO:0000259" key="3">
    <source>
        <dbReference type="Pfam" id="PF00501"/>
    </source>
</evidence>
<dbReference type="GO" id="GO:0016020">
    <property type="term" value="C:membrane"/>
    <property type="evidence" value="ECO:0007669"/>
    <property type="project" value="TreeGrafter"/>
</dbReference>
<keyword evidence="2" id="KW-0067">ATP-binding</keyword>
<dbReference type="AlphaFoldDB" id="A0AAV5AJX9"/>
<feature type="domain" description="AMP-dependent synthetase/ligase" evidence="3">
    <location>
        <begin position="194"/>
        <end position="477"/>
    </location>
</feature>
<dbReference type="PANTHER" id="PTHR43272">
    <property type="entry name" value="LONG-CHAIN-FATTY-ACID--COA LIGASE"/>
    <property type="match status" value="1"/>
</dbReference>
<dbReference type="GO" id="GO:0005783">
    <property type="term" value="C:endoplasmic reticulum"/>
    <property type="evidence" value="ECO:0007669"/>
    <property type="project" value="TreeGrafter"/>
</dbReference>
<dbReference type="Gene3D" id="3.40.50.12780">
    <property type="entry name" value="N-terminal domain of ligase-like"/>
    <property type="match status" value="1"/>
</dbReference>
<comment type="caution">
    <text evidence="4">The sequence shown here is derived from an EMBL/GenBank/DDBJ whole genome shotgun (WGS) entry which is preliminary data.</text>
</comment>